<dbReference type="AlphaFoldDB" id="A0A0V0QCZ4"/>
<protein>
    <submittedName>
        <fullName evidence="2">Uncharacterized protein</fullName>
    </submittedName>
</protein>
<sequence>MIKEEQQKKKKQYIKGYDRQRLERKAKQKVDENWTNYENEKQIIKNVIDIILKEEEEERIKRQKQQNQDCEKVIPRTIRRHKQNNIDYNQFIENLKQTEEEYEEQLLKQQNQNDQSLDNGDENMLQNKTNCFIYDNQKQPINTNSSYNLEDFSTCLTNSYQQQNTDEKFKIDDFFIDSNEICFQYNNSF</sequence>
<evidence type="ECO:0000313" key="3">
    <source>
        <dbReference type="Proteomes" id="UP000054937"/>
    </source>
</evidence>
<organism evidence="2 3">
    <name type="scientific">Pseudocohnilembus persalinus</name>
    <name type="common">Ciliate</name>
    <dbReference type="NCBI Taxonomy" id="266149"/>
    <lineage>
        <taxon>Eukaryota</taxon>
        <taxon>Sar</taxon>
        <taxon>Alveolata</taxon>
        <taxon>Ciliophora</taxon>
        <taxon>Intramacronucleata</taxon>
        <taxon>Oligohymenophorea</taxon>
        <taxon>Scuticociliatia</taxon>
        <taxon>Philasterida</taxon>
        <taxon>Pseudocohnilembidae</taxon>
        <taxon>Pseudocohnilembus</taxon>
    </lineage>
</organism>
<feature type="coiled-coil region" evidence="1">
    <location>
        <begin position="53"/>
        <end position="119"/>
    </location>
</feature>
<dbReference type="EMBL" id="LDAU01000195">
    <property type="protein sequence ID" value="KRX00090.1"/>
    <property type="molecule type" value="Genomic_DNA"/>
</dbReference>
<accession>A0A0V0QCZ4</accession>
<evidence type="ECO:0000313" key="2">
    <source>
        <dbReference type="EMBL" id="KRX00090.1"/>
    </source>
</evidence>
<evidence type="ECO:0000256" key="1">
    <source>
        <dbReference type="SAM" id="Coils"/>
    </source>
</evidence>
<keyword evidence="1" id="KW-0175">Coiled coil</keyword>
<proteinExistence type="predicted"/>
<name>A0A0V0QCZ4_PSEPJ</name>
<comment type="caution">
    <text evidence="2">The sequence shown here is derived from an EMBL/GenBank/DDBJ whole genome shotgun (WGS) entry which is preliminary data.</text>
</comment>
<keyword evidence="3" id="KW-1185">Reference proteome</keyword>
<dbReference type="Proteomes" id="UP000054937">
    <property type="component" value="Unassembled WGS sequence"/>
</dbReference>
<gene>
    <name evidence="2" type="ORF">PPERSA_07197</name>
</gene>
<reference evidence="2 3" key="1">
    <citation type="journal article" date="2015" name="Sci. Rep.">
        <title>Genome of the facultative scuticociliatosis pathogen Pseudocohnilembus persalinus provides insight into its virulence through horizontal gene transfer.</title>
        <authorList>
            <person name="Xiong J."/>
            <person name="Wang G."/>
            <person name="Cheng J."/>
            <person name="Tian M."/>
            <person name="Pan X."/>
            <person name="Warren A."/>
            <person name="Jiang C."/>
            <person name="Yuan D."/>
            <person name="Miao W."/>
        </authorList>
    </citation>
    <scope>NUCLEOTIDE SEQUENCE [LARGE SCALE GENOMIC DNA]</scope>
    <source>
        <strain evidence="2">36N120E</strain>
    </source>
</reference>
<dbReference type="InParanoid" id="A0A0V0QCZ4"/>